<feature type="transmembrane region" description="Helical" evidence="1">
    <location>
        <begin position="115"/>
        <end position="133"/>
    </location>
</feature>
<keyword evidence="1" id="KW-0812">Transmembrane</keyword>
<organism evidence="2 3">
    <name type="scientific">Mycolicibacterium porcinum</name>
    <dbReference type="NCBI Taxonomy" id="39693"/>
    <lineage>
        <taxon>Bacteria</taxon>
        <taxon>Bacillati</taxon>
        <taxon>Actinomycetota</taxon>
        <taxon>Actinomycetes</taxon>
        <taxon>Mycobacteriales</taxon>
        <taxon>Mycobacteriaceae</taxon>
        <taxon>Mycolicibacterium</taxon>
    </lineage>
</organism>
<evidence type="ECO:0008006" key="4">
    <source>
        <dbReference type="Google" id="ProtNLM"/>
    </source>
</evidence>
<reference evidence="2" key="2">
    <citation type="journal article" date="2022" name="BMC Genomics">
        <title>Comparative genome analysis of mycobacteria focusing on tRNA and non-coding RNA.</title>
        <authorList>
            <person name="Behra P.R.K."/>
            <person name="Pettersson B.M.F."/>
            <person name="Ramesh M."/>
            <person name="Das S."/>
            <person name="Dasgupta S."/>
            <person name="Kirsebom L.A."/>
        </authorList>
    </citation>
    <scope>NUCLEOTIDE SEQUENCE</scope>
    <source>
        <strain evidence="2">DSM 44242</strain>
    </source>
</reference>
<accession>A0AAW5T899</accession>
<sequence length="419" mass="44640">METAPAQAARQGLSRRRAAVYGAVALLITAWTLAIVYIAVSVVPIDHYLISYYVVDYRFGFTRRGLAGEIVGNVSDAGFFTNAYLMRWVSTAVYVLGLGALAYKLLKRCRSERRIMVALLLAVLPFGVPYAVYSARPDLFGAVALILLCLALTAVTRTRSVVLCSGLFGAVVAVLALMHEGIALEFGLGAILGVLILAPSLTPAAQRLCAALAIGPGLGVALIVAAFADHDVSGKVCGTVPHRMIETPFASIKSFPDLINYLTGTVHSDADYHDWVCGWYLSTFDHTVADGIREVAAVGLPALVGSFVLGVVGVALTLRAVSYFSGVSFRSFVGQLNGRYILPAAGALLLVPLFITGVDWTRWLLVVAFDVVVVFVLYANGRPEIDEAPPKRAVRLFPFVALGFMLFPLGLAPGGGSTR</sequence>
<feature type="transmembrane region" description="Helical" evidence="1">
    <location>
        <begin position="20"/>
        <end position="40"/>
    </location>
</feature>
<feature type="transmembrane region" description="Helical" evidence="1">
    <location>
        <begin position="139"/>
        <end position="156"/>
    </location>
</feature>
<feature type="transmembrane region" description="Helical" evidence="1">
    <location>
        <begin position="339"/>
        <end position="357"/>
    </location>
</feature>
<feature type="transmembrane region" description="Helical" evidence="1">
    <location>
        <begin position="85"/>
        <end position="103"/>
    </location>
</feature>
<evidence type="ECO:0000256" key="1">
    <source>
        <dbReference type="SAM" id="Phobius"/>
    </source>
</evidence>
<comment type="caution">
    <text evidence="2">The sequence shown here is derived from an EMBL/GenBank/DDBJ whole genome shotgun (WGS) entry which is preliminary data.</text>
</comment>
<dbReference type="RefSeq" id="WP_051576846.1">
    <property type="nucleotide sequence ID" value="NZ_JACKVC010000017.1"/>
</dbReference>
<reference evidence="2" key="1">
    <citation type="submission" date="2020-07" db="EMBL/GenBank/DDBJ databases">
        <authorList>
            <person name="Pettersson B.M.F."/>
            <person name="Behra P.R.K."/>
            <person name="Ramesh M."/>
            <person name="Das S."/>
            <person name="Dasgupta S."/>
            <person name="Kirsebom L.A."/>
        </authorList>
    </citation>
    <scope>NUCLEOTIDE SEQUENCE</scope>
    <source>
        <strain evidence="2">DSM 44242</strain>
    </source>
</reference>
<dbReference type="Proteomes" id="UP001141659">
    <property type="component" value="Unassembled WGS sequence"/>
</dbReference>
<feature type="transmembrane region" description="Helical" evidence="1">
    <location>
        <begin position="208"/>
        <end position="228"/>
    </location>
</feature>
<feature type="transmembrane region" description="Helical" evidence="1">
    <location>
        <begin position="393"/>
        <end position="412"/>
    </location>
</feature>
<feature type="transmembrane region" description="Helical" evidence="1">
    <location>
        <begin position="363"/>
        <end position="381"/>
    </location>
</feature>
<gene>
    <name evidence="2" type="ORF">H5P34_19525</name>
</gene>
<proteinExistence type="predicted"/>
<evidence type="ECO:0000313" key="3">
    <source>
        <dbReference type="Proteomes" id="UP001141659"/>
    </source>
</evidence>
<dbReference type="EMBL" id="JACKVC010000017">
    <property type="protein sequence ID" value="MCV7390255.1"/>
    <property type="molecule type" value="Genomic_DNA"/>
</dbReference>
<dbReference type="AlphaFoldDB" id="A0AAW5T899"/>
<name>A0AAW5T899_9MYCO</name>
<feature type="transmembrane region" description="Helical" evidence="1">
    <location>
        <begin position="161"/>
        <end position="178"/>
    </location>
</feature>
<evidence type="ECO:0000313" key="2">
    <source>
        <dbReference type="EMBL" id="MCV7390255.1"/>
    </source>
</evidence>
<feature type="transmembrane region" description="Helical" evidence="1">
    <location>
        <begin position="295"/>
        <end position="318"/>
    </location>
</feature>
<protein>
    <recommendedName>
        <fullName evidence="4">Polymerase</fullName>
    </recommendedName>
</protein>
<keyword evidence="1" id="KW-0472">Membrane</keyword>
<feature type="transmembrane region" description="Helical" evidence="1">
    <location>
        <begin position="184"/>
        <end position="201"/>
    </location>
</feature>
<keyword evidence="1" id="KW-1133">Transmembrane helix</keyword>